<proteinExistence type="predicted"/>
<dbReference type="EMBL" id="BTPU01000067">
    <property type="protein sequence ID" value="GMQ64338.1"/>
    <property type="molecule type" value="Genomic_DNA"/>
</dbReference>
<evidence type="ECO:0000313" key="2">
    <source>
        <dbReference type="Proteomes" id="UP001374599"/>
    </source>
</evidence>
<dbReference type="Proteomes" id="UP001374599">
    <property type="component" value="Unassembled WGS sequence"/>
</dbReference>
<protein>
    <submittedName>
        <fullName evidence="1">Tail protein X</fullName>
    </submittedName>
</protein>
<organism evidence="1 2">
    <name type="scientific">Vallitalea maricola</name>
    <dbReference type="NCBI Taxonomy" id="3074433"/>
    <lineage>
        <taxon>Bacteria</taxon>
        <taxon>Bacillati</taxon>
        <taxon>Bacillota</taxon>
        <taxon>Clostridia</taxon>
        <taxon>Lachnospirales</taxon>
        <taxon>Vallitaleaceae</taxon>
        <taxon>Vallitalea</taxon>
    </lineage>
</organism>
<reference evidence="1" key="1">
    <citation type="submission" date="2023-09" db="EMBL/GenBank/DDBJ databases">
        <title>Vallitalea sediminicola and Vallitalea maricola sp. nov., anaerobic bacteria isolated from marine sediment.</title>
        <authorList>
            <person name="Hirano S."/>
            <person name="Maeda A."/>
            <person name="Terahara T."/>
            <person name="Mori K."/>
            <person name="Hamada M."/>
            <person name="Matsumoto R."/>
            <person name="Kobayashi T."/>
        </authorList>
    </citation>
    <scope>NUCLEOTIDE SEQUENCE</scope>
    <source>
        <strain evidence="1">AN17-2</strain>
    </source>
</reference>
<name>A0ACB5UP92_9FIRM</name>
<evidence type="ECO:0000313" key="1">
    <source>
        <dbReference type="EMBL" id="GMQ64338.1"/>
    </source>
</evidence>
<accession>A0ACB5UP92</accession>
<keyword evidence="2" id="KW-1185">Reference proteome</keyword>
<sequence>MHNYITIQGDTWDMISYKVYGDEKYMDILMDANPLYIHVVVFSANIELIVPTLPEDKISQLPPWKVS</sequence>
<gene>
    <name evidence="1" type="ORF">AN2V17_35750</name>
</gene>
<comment type="caution">
    <text evidence="1">The sequence shown here is derived from an EMBL/GenBank/DDBJ whole genome shotgun (WGS) entry which is preliminary data.</text>
</comment>